<keyword evidence="2" id="KW-1185">Reference proteome</keyword>
<proteinExistence type="predicted"/>
<dbReference type="PRINTS" id="PR00413">
    <property type="entry name" value="HADHALOGNASE"/>
</dbReference>
<dbReference type="InterPro" id="IPR041492">
    <property type="entry name" value="HAD_2"/>
</dbReference>
<dbReference type="InterPro" id="IPR023214">
    <property type="entry name" value="HAD_sf"/>
</dbReference>
<reference evidence="1 2" key="1">
    <citation type="submission" date="2016-11" db="EMBL/GenBank/DDBJ databases">
        <authorList>
            <person name="Jaros S."/>
            <person name="Januszkiewicz K."/>
            <person name="Wedrychowicz H."/>
        </authorList>
    </citation>
    <scope>NUCLEOTIDE SEQUENCE [LARGE SCALE GENOMIC DNA]</scope>
    <source>
        <strain evidence="1 2">DSM 15480</strain>
    </source>
</reference>
<dbReference type="STRING" id="1121950.SAMN02745243_02832"/>
<dbReference type="OrthoDB" id="9797743at2"/>
<dbReference type="RefSeq" id="WP_073111596.1">
    <property type="nucleotide sequence ID" value="NZ_FQZY01000046.1"/>
</dbReference>
<dbReference type="InterPro" id="IPR036412">
    <property type="entry name" value="HAD-like_sf"/>
</dbReference>
<dbReference type="SFLD" id="SFLDG01135">
    <property type="entry name" value="C1.5.6:_HAD__Beta-PGM__Phospha"/>
    <property type="match status" value="1"/>
</dbReference>
<gene>
    <name evidence="1" type="ORF">SAMN02745243_02832</name>
</gene>
<evidence type="ECO:0000313" key="2">
    <source>
        <dbReference type="Proteomes" id="UP000184301"/>
    </source>
</evidence>
<dbReference type="PANTHER" id="PTHR18901">
    <property type="entry name" value="2-DEOXYGLUCOSE-6-PHOSPHATE PHOSPHATASE 2"/>
    <property type="match status" value="1"/>
</dbReference>
<dbReference type="PANTHER" id="PTHR18901:SF38">
    <property type="entry name" value="PSEUDOURIDINE-5'-PHOSPHATASE"/>
    <property type="match status" value="1"/>
</dbReference>
<dbReference type="NCBIfam" id="TIGR01549">
    <property type="entry name" value="HAD-SF-IA-v1"/>
    <property type="match status" value="1"/>
</dbReference>
<dbReference type="Pfam" id="PF13419">
    <property type="entry name" value="HAD_2"/>
    <property type="match status" value="1"/>
</dbReference>
<dbReference type="InterPro" id="IPR023198">
    <property type="entry name" value="PGP-like_dom2"/>
</dbReference>
<dbReference type="EMBL" id="FQZY01000046">
    <property type="protein sequence ID" value="SHK39006.1"/>
    <property type="molecule type" value="Genomic_DNA"/>
</dbReference>
<dbReference type="CDD" id="cd07505">
    <property type="entry name" value="HAD_BPGM-like"/>
    <property type="match status" value="1"/>
</dbReference>
<organism evidence="1 2">
    <name type="scientific">Hespellia stercorisuis DSM 15480</name>
    <dbReference type="NCBI Taxonomy" id="1121950"/>
    <lineage>
        <taxon>Bacteria</taxon>
        <taxon>Bacillati</taxon>
        <taxon>Bacillota</taxon>
        <taxon>Clostridia</taxon>
        <taxon>Lachnospirales</taxon>
        <taxon>Lachnospiraceae</taxon>
        <taxon>Hespellia</taxon>
    </lineage>
</organism>
<dbReference type="Gene3D" id="1.10.150.240">
    <property type="entry name" value="Putative phosphatase, domain 2"/>
    <property type="match status" value="1"/>
</dbReference>
<dbReference type="SUPFAM" id="SSF56784">
    <property type="entry name" value="HAD-like"/>
    <property type="match status" value="1"/>
</dbReference>
<dbReference type="AlphaFoldDB" id="A0A1M6S2U6"/>
<accession>A0A1M6S2U6</accession>
<dbReference type="Proteomes" id="UP000184301">
    <property type="component" value="Unassembled WGS sequence"/>
</dbReference>
<sequence>MLTQKEAVIFDLDGSLVDSMWIWPDVDREYMEKYHLTMPERFHDCIEGMSYTETAQYFLDTFPTLHCTLEDVQREWLEMSHERYITQVKLKPGAEEFLEEMHRRGVKLGIATSNTRTLVEDTLEALHVSALFDDIRTSCEVAAGKPAPDVYLSVAESLHVNPEQCLVFEDVPNGIRAGKNAGMAVCAVEDDFSKPLAAVKRELADYYIQNYYDIANKTYEVL</sequence>
<dbReference type="Gene3D" id="3.40.50.1000">
    <property type="entry name" value="HAD superfamily/HAD-like"/>
    <property type="match status" value="1"/>
</dbReference>
<protein>
    <submittedName>
        <fullName evidence="1">Haloacid dehalogenase superfamily, subfamily IA, variant 3 with third motif having DD or ED/haloacid dehalogenase superfamily, subfamily IA, variant 1 with third motif having Dx(3-4)D or Dx(3-4)E</fullName>
    </submittedName>
</protein>
<dbReference type="NCBIfam" id="TIGR01509">
    <property type="entry name" value="HAD-SF-IA-v3"/>
    <property type="match status" value="1"/>
</dbReference>
<name>A0A1M6S2U6_9FIRM</name>
<evidence type="ECO:0000313" key="1">
    <source>
        <dbReference type="EMBL" id="SHK39006.1"/>
    </source>
</evidence>
<dbReference type="GO" id="GO:0016791">
    <property type="term" value="F:phosphatase activity"/>
    <property type="evidence" value="ECO:0007669"/>
    <property type="project" value="TreeGrafter"/>
</dbReference>
<dbReference type="SFLD" id="SFLDS00003">
    <property type="entry name" value="Haloacid_Dehalogenase"/>
    <property type="match status" value="1"/>
</dbReference>
<dbReference type="SFLD" id="SFLDG01129">
    <property type="entry name" value="C1.5:_HAD__Beta-PGM__Phosphata"/>
    <property type="match status" value="1"/>
</dbReference>
<dbReference type="InterPro" id="IPR006439">
    <property type="entry name" value="HAD-SF_hydro_IA"/>
</dbReference>